<dbReference type="GO" id="GO:0005886">
    <property type="term" value="C:plasma membrane"/>
    <property type="evidence" value="ECO:0007669"/>
    <property type="project" value="UniProtKB-SubCell"/>
</dbReference>
<proteinExistence type="predicted"/>
<dbReference type="Pfam" id="PF02687">
    <property type="entry name" value="FtsX"/>
    <property type="match status" value="1"/>
</dbReference>
<evidence type="ECO:0000313" key="9">
    <source>
        <dbReference type="EMBL" id="CAA9198619.1"/>
    </source>
</evidence>
<dbReference type="Pfam" id="PF12704">
    <property type="entry name" value="MacB_PCD"/>
    <property type="match status" value="1"/>
</dbReference>
<feature type="domain" description="MacB-like periplasmic core" evidence="8">
    <location>
        <begin position="26"/>
        <end position="253"/>
    </location>
</feature>
<gene>
    <name evidence="9" type="primary">macB_1</name>
    <name evidence="9" type="ORF">FLA105534_02261</name>
</gene>
<dbReference type="GO" id="GO:0022857">
    <property type="term" value="F:transmembrane transporter activity"/>
    <property type="evidence" value="ECO:0007669"/>
    <property type="project" value="TreeGrafter"/>
</dbReference>
<dbReference type="RefSeq" id="WP_173970870.1">
    <property type="nucleotide sequence ID" value="NZ_CADCSU010000087.1"/>
</dbReference>
<organism evidence="9 10">
    <name type="scientific">Flavobacterium bizetiae</name>
    <dbReference type="NCBI Taxonomy" id="2704140"/>
    <lineage>
        <taxon>Bacteria</taxon>
        <taxon>Pseudomonadati</taxon>
        <taxon>Bacteroidota</taxon>
        <taxon>Flavobacteriia</taxon>
        <taxon>Flavobacteriales</taxon>
        <taxon>Flavobacteriaceae</taxon>
        <taxon>Flavobacterium</taxon>
    </lineage>
</organism>
<evidence type="ECO:0000313" key="10">
    <source>
        <dbReference type="Proteomes" id="UP000479938"/>
    </source>
</evidence>
<comment type="subcellular location">
    <subcellularLocation>
        <location evidence="1">Cell membrane</location>
        <topology evidence="1">Multi-pass membrane protein</topology>
    </subcellularLocation>
</comment>
<dbReference type="GO" id="GO:0005524">
    <property type="term" value="F:ATP binding"/>
    <property type="evidence" value="ECO:0007669"/>
    <property type="project" value="UniProtKB-KW"/>
</dbReference>
<evidence type="ECO:0000256" key="4">
    <source>
        <dbReference type="ARBA" id="ARBA00022989"/>
    </source>
</evidence>
<keyword evidence="9" id="KW-0378">Hydrolase</keyword>
<reference evidence="9 10" key="1">
    <citation type="submission" date="2020-02" db="EMBL/GenBank/DDBJ databases">
        <authorList>
            <person name="Criscuolo A."/>
        </authorList>
    </citation>
    <scope>NUCLEOTIDE SEQUENCE [LARGE SCALE GENOMIC DNA]</scope>
    <source>
        <strain evidence="9">CIP105534</strain>
    </source>
</reference>
<evidence type="ECO:0000259" key="8">
    <source>
        <dbReference type="Pfam" id="PF12704"/>
    </source>
</evidence>
<accession>A0A6J4GI86</accession>
<protein>
    <submittedName>
        <fullName evidence="9">Macrolide export ATP-binding/permease protein MacB</fullName>
        <ecNumber evidence="9">3.6.3.-</ecNumber>
    </submittedName>
</protein>
<keyword evidence="5 6" id="KW-0472">Membrane</keyword>
<keyword evidence="9" id="KW-0067">ATP-binding</keyword>
<keyword evidence="10" id="KW-1185">Reference proteome</keyword>
<name>A0A6J4GI86_9FLAO</name>
<evidence type="ECO:0000256" key="1">
    <source>
        <dbReference type="ARBA" id="ARBA00004651"/>
    </source>
</evidence>
<dbReference type="PANTHER" id="PTHR30572:SF15">
    <property type="entry name" value="ABC TRANSPORTER PERMEASE"/>
    <property type="match status" value="1"/>
</dbReference>
<evidence type="ECO:0000256" key="3">
    <source>
        <dbReference type="ARBA" id="ARBA00022692"/>
    </source>
</evidence>
<feature type="transmembrane region" description="Helical" evidence="6">
    <location>
        <begin position="377"/>
        <end position="397"/>
    </location>
</feature>
<dbReference type="AlphaFoldDB" id="A0A6J4GI86"/>
<dbReference type="EC" id="3.6.3.-" evidence="9"/>
<dbReference type="PANTHER" id="PTHR30572">
    <property type="entry name" value="MEMBRANE COMPONENT OF TRANSPORTER-RELATED"/>
    <property type="match status" value="1"/>
</dbReference>
<feature type="domain" description="ABC3 transporter permease C-terminal" evidence="7">
    <location>
        <begin position="293"/>
        <end position="407"/>
    </location>
</feature>
<evidence type="ECO:0000256" key="2">
    <source>
        <dbReference type="ARBA" id="ARBA00022475"/>
    </source>
</evidence>
<keyword evidence="9" id="KW-0547">Nucleotide-binding</keyword>
<evidence type="ECO:0000256" key="6">
    <source>
        <dbReference type="SAM" id="Phobius"/>
    </source>
</evidence>
<feature type="transmembrane region" description="Helical" evidence="6">
    <location>
        <begin position="27"/>
        <end position="47"/>
    </location>
</feature>
<evidence type="ECO:0000256" key="5">
    <source>
        <dbReference type="ARBA" id="ARBA00023136"/>
    </source>
</evidence>
<dbReference type="InterPro" id="IPR025857">
    <property type="entry name" value="MacB_PCD"/>
</dbReference>
<dbReference type="EMBL" id="CADCSU010000087">
    <property type="protein sequence ID" value="CAA9198619.1"/>
    <property type="molecule type" value="Genomic_DNA"/>
</dbReference>
<sequence length="415" mass="45881">MLVYLRLLKESFRFAINALRNNKLRTLLSLLGVTIGIFSIIAVLAAVDSLDRKISKDLSSLDKNTIYLMKYCFGPSEIPQWKREQFPNVKYDEYISLKNSLNNTDQVAYQLFVKHETLKYDSKTVSDVNIVPSSSEMVDIEGLSFDKGRFYTESESNSGSAVIVLGYDIAEGLFGTSDPIGKNIRLYGQRFTVIGVIKKQGAGFFGDSNDTSVYLPTNFLRRMYGDSDAMTPVIVLKPVKGVDMEAYKAEVAQKLRAIRGMKAGESDNFFINVLSGFTDFVDGILGSLRFGGIFISFFSFLVGGFGVANIMFVSVKERTNLIGIQKSLGAKNRFILFQFLFEAVILCLIGGMIGLLIVWLMSILLTNLLDFEFVLSFWNIIIGAGLSILVGVISGILPAISAAKLDPVEAIRTGM</sequence>
<evidence type="ECO:0000259" key="7">
    <source>
        <dbReference type="Pfam" id="PF02687"/>
    </source>
</evidence>
<dbReference type="GO" id="GO:0016787">
    <property type="term" value="F:hydrolase activity"/>
    <property type="evidence" value="ECO:0007669"/>
    <property type="project" value="UniProtKB-KW"/>
</dbReference>
<dbReference type="InterPro" id="IPR050250">
    <property type="entry name" value="Macrolide_Exporter_MacB"/>
</dbReference>
<keyword evidence="4 6" id="KW-1133">Transmembrane helix</keyword>
<dbReference type="InterPro" id="IPR003838">
    <property type="entry name" value="ABC3_permease_C"/>
</dbReference>
<keyword evidence="2" id="KW-1003">Cell membrane</keyword>
<feature type="transmembrane region" description="Helical" evidence="6">
    <location>
        <begin position="294"/>
        <end position="313"/>
    </location>
</feature>
<feature type="transmembrane region" description="Helical" evidence="6">
    <location>
        <begin position="334"/>
        <end position="365"/>
    </location>
</feature>
<keyword evidence="3 6" id="KW-0812">Transmembrane</keyword>
<dbReference type="Proteomes" id="UP000479938">
    <property type="component" value="Unassembled WGS sequence"/>
</dbReference>